<keyword evidence="4 5" id="KW-0505">Motor protein</keyword>
<evidence type="ECO:0000256" key="6">
    <source>
        <dbReference type="SAM" id="Coils"/>
    </source>
</evidence>
<dbReference type="GO" id="GO:0008017">
    <property type="term" value="F:microtubule binding"/>
    <property type="evidence" value="ECO:0007669"/>
    <property type="project" value="InterPro"/>
</dbReference>
<comment type="caution">
    <text evidence="8">The sequence shown here is derived from an EMBL/GenBank/DDBJ whole genome shotgun (WGS) entry which is preliminary data.</text>
</comment>
<evidence type="ECO:0000256" key="1">
    <source>
        <dbReference type="ARBA" id="ARBA00022741"/>
    </source>
</evidence>
<dbReference type="InterPro" id="IPR000253">
    <property type="entry name" value="FHA_dom"/>
</dbReference>
<dbReference type="InterPro" id="IPR036961">
    <property type="entry name" value="Kinesin_motor_dom_sf"/>
</dbReference>
<sequence length="833" mass="93863">MGDHIKVAVRVRPFSEREKRLGKTKPAVEIGTRTITVASDKPKSFEFDYCYNSMVDSEDEEYAAQEQVYSDIGSEILRQGLVGYNGCLFAYGQTGSGKSYTMMGRDGDDGIIPRIVESLFETMQHDTTGETKVWVSYLEIYNERIQDLLSAGGVAEGEVLQIFEHPKYGVVVPGISECPVESMDEVQRLMDYGIKRRAVGATNMNSHSSRSHAVFTLRLERSARDGYGEGEEVGDAKVSLNSRLNLVDLSGSERTSKTGADGDRLREGTAINQSLTNLGVCIRELAEKAGRWSSGEYHIPFRNSKLTFLLKDSLSGNSRTFMLAAISPSPSEAEETLGTLRFASSVKTIKTSARQNFGTQNMVQELQAEIRNLKREVDEHRRLAVEREENLIDPEVHEQLRDELKMREKVMQSMKGRFENQLADAKRLAVERQRLLNNYGLAEVEAGEGRMPYLHNVSPDPLLSGRLIYRIPLKTVVSIGSAPDNRIVLQGLGMTRHLATLETEEGKEVLRVELKLCGSPSKCRVVINRRVVQGTVKLRSGDRIVFGRAFTMALVVMALRVDPPPPISDDLGESWEELETSKAYRRFSRTLDGLREELSRVNGSASKGLMRVLEELCPAVDEANEISEDLKPVEKYFFEIASMYSGQYDDDDDPDEIDPREFLVVRVLAKPVGAEKFRAKYTWMVDRFMDRLERMRDVYHKYHRLSYAERAEENGYGGGWDAKVPVDECPPCSDPWRELSLGEWEELRAEAIVADRKSTAFRDSAKKVAMVNRAVERFQAVRTAALPPSSETSAGTQEKVREFDRIDEMIREAFSGMKDHLRMVEELRVSAEG</sequence>
<evidence type="ECO:0000256" key="5">
    <source>
        <dbReference type="PROSITE-ProRule" id="PRU00283"/>
    </source>
</evidence>
<dbReference type="PANTHER" id="PTHR47117">
    <property type="entry name" value="STAR-RELATED LIPID TRANSFER PROTEIN 9"/>
    <property type="match status" value="1"/>
</dbReference>
<evidence type="ECO:0000256" key="2">
    <source>
        <dbReference type="ARBA" id="ARBA00022840"/>
    </source>
</evidence>
<dbReference type="Pfam" id="PF00225">
    <property type="entry name" value="Kinesin"/>
    <property type="match status" value="1"/>
</dbReference>
<accession>A0A7J6P7J8</accession>
<proteinExistence type="inferred from homology"/>
<dbReference type="InterPro" id="IPR027417">
    <property type="entry name" value="P-loop_NTPase"/>
</dbReference>
<dbReference type="SUPFAM" id="SSF49879">
    <property type="entry name" value="SMAD/FHA domain"/>
    <property type="match status" value="1"/>
</dbReference>
<keyword evidence="2 5" id="KW-0067">ATP-binding</keyword>
<keyword evidence="1 5" id="KW-0547">Nucleotide-binding</keyword>
<evidence type="ECO:0000256" key="4">
    <source>
        <dbReference type="ARBA" id="ARBA00023175"/>
    </source>
</evidence>
<dbReference type="Gene3D" id="3.40.850.10">
    <property type="entry name" value="Kinesin motor domain"/>
    <property type="match status" value="1"/>
</dbReference>
<dbReference type="SMART" id="SM00129">
    <property type="entry name" value="KISc"/>
    <property type="match status" value="1"/>
</dbReference>
<name>A0A7J6P7J8_PEROL</name>
<comment type="similarity">
    <text evidence="5">Belongs to the TRAFAC class myosin-kinesin ATPase superfamily. Kinesin family.</text>
</comment>
<feature type="coiled-coil region" evidence="6">
    <location>
        <begin position="356"/>
        <end position="390"/>
    </location>
</feature>
<dbReference type="GO" id="GO:0007018">
    <property type="term" value="P:microtubule-based movement"/>
    <property type="evidence" value="ECO:0007669"/>
    <property type="project" value="InterPro"/>
</dbReference>
<dbReference type="Gene3D" id="2.60.200.20">
    <property type="match status" value="1"/>
</dbReference>
<evidence type="ECO:0000313" key="8">
    <source>
        <dbReference type="EMBL" id="KAF4692123.1"/>
    </source>
</evidence>
<dbReference type="SUPFAM" id="SSF52540">
    <property type="entry name" value="P-loop containing nucleoside triphosphate hydrolases"/>
    <property type="match status" value="1"/>
</dbReference>
<dbReference type="OrthoDB" id="441556at2759"/>
<dbReference type="GO" id="GO:0005524">
    <property type="term" value="F:ATP binding"/>
    <property type="evidence" value="ECO:0007669"/>
    <property type="project" value="UniProtKB-UniRule"/>
</dbReference>
<organism evidence="8 9">
    <name type="scientific">Perkinsus olseni</name>
    <name type="common">Perkinsus atlanticus</name>
    <dbReference type="NCBI Taxonomy" id="32597"/>
    <lineage>
        <taxon>Eukaryota</taxon>
        <taxon>Sar</taxon>
        <taxon>Alveolata</taxon>
        <taxon>Perkinsozoa</taxon>
        <taxon>Perkinsea</taxon>
        <taxon>Perkinsida</taxon>
        <taxon>Perkinsidae</taxon>
        <taxon>Perkinsus</taxon>
    </lineage>
</organism>
<dbReference type="PROSITE" id="PS50067">
    <property type="entry name" value="KINESIN_MOTOR_2"/>
    <property type="match status" value="1"/>
</dbReference>
<dbReference type="AlphaFoldDB" id="A0A7J6P7J8"/>
<dbReference type="GO" id="GO:0003777">
    <property type="term" value="F:microtubule motor activity"/>
    <property type="evidence" value="ECO:0007669"/>
    <property type="project" value="InterPro"/>
</dbReference>
<gene>
    <name evidence="8" type="ORF">FOZ60_014077</name>
</gene>
<keyword evidence="3 6" id="KW-0175">Coiled coil</keyword>
<dbReference type="PRINTS" id="PR00380">
    <property type="entry name" value="KINESINHEAVY"/>
</dbReference>
<dbReference type="Proteomes" id="UP000541610">
    <property type="component" value="Unassembled WGS sequence"/>
</dbReference>
<dbReference type="EMBL" id="JABANP010000065">
    <property type="protein sequence ID" value="KAF4692123.1"/>
    <property type="molecule type" value="Genomic_DNA"/>
</dbReference>
<dbReference type="Pfam" id="PF00498">
    <property type="entry name" value="FHA"/>
    <property type="match status" value="1"/>
</dbReference>
<dbReference type="InterPro" id="IPR008984">
    <property type="entry name" value="SMAD_FHA_dom_sf"/>
</dbReference>
<feature type="domain" description="Kinesin motor" evidence="7">
    <location>
        <begin position="4"/>
        <end position="349"/>
    </location>
</feature>
<dbReference type="InterPro" id="IPR001752">
    <property type="entry name" value="Kinesin_motor_dom"/>
</dbReference>
<evidence type="ECO:0000256" key="3">
    <source>
        <dbReference type="ARBA" id="ARBA00023054"/>
    </source>
</evidence>
<evidence type="ECO:0000313" key="9">
    <source>
        <dbReference type="Proteomes" id="UP000541610"/>
    </source>
</evidence>
<feature type="binding site" evidence="5">
    <location>
        <begin position="92"/>
        <end position="99"/>
    </location>
    <ligand>
        <name>ATP</name>
        <dbReference type="ChEBI" id="CHEBI:30616"/>
    </ligand>
</feature>
<reference evidence="8 9" key="1">
    <citation type="submission" date="2020-04" db="EMBL/GenBank/DDBJ databases">
        <title>Perkinsus olseni comparative genomics.</title>
        <authorList>
            <person name="Bogema D.R."/>
        </authorList>
    </citation>
    <scope>NUCLEOTIDE SEQUENCE [LARGE SCALE GENOMIC DNA]</scope>
    <source>
        <strain evidence="8">00978-12</strain>
    </source>
</reference>
<protein>
    <recommendedName>
        <fullName evidence="7">Kinesin motor domain-containing protein</fullName>
    </recommendedName>
</protein>
<evidence type="ECO:0000259" key="7">
    <source>
        <dbReference type="PROSITE" id="PS50067"/>
    </source>
</evidence>